<dbReference type="Gene3D" id="3.40.50.620">
    <property type="entry name" value="HUPs"/>
    <property type="match status" value="1"/>
</dbReference>
<dbReference type="SUPFAM" id="SSF52402">
    <property type="entry name" value="Adenine nucleotide alpha hydrolases-like"/>
    <property type="match status" value="1"/>
</dbReference>
<name>W4VKC2_9BACI</name>
<evidence type="ECO:0000313" key="1">
    <source>
        <dbReference type="EMBL" id="GAE93219.1"/>
    </source>
</evidence>
<reference evidence="1 2" key="1">
    <citation type="journal article" date="2014" name="Genome Announc.">
        <title>Draft Genome Sequence of the Boron-Tolerant and Moderately Halotolerant Bacterium Gracilibacillus boraciitolerans JCM 21714T.</title>
        <authorList>
            <person name="Ahmed I."/>
            <person name="Oshima K."/>
            <person name="Suda W."/>
            <person name="Kitamura K."/>
            <person name="Iida T."/>
            <person name="Ohmori Y."/>
            <person name="Fujiwara T."/>
            <person name="Hattori M."/>
            <person name="Ohkuma M."/>
        </authorList>
    </citation>
    <scope>NUCLEOTIDE SEQUENCE [LARGE SCALE GENOMIC DNA]</scope>
    <source>
        <strain evidence="1 2">JCM 21714</strain>
    </source>
</reference>
<comment type="caution">
    <text evidence="1">The sequence shown here is derived from an EMBL/GenBank/DDBJ whole genome shotgun (WGS) entry which is preliminary data.</text>
</comment>
<dbReference type="EMBL" id="BAVS01000010">
    <property type="protein sequence ID" value="GAE93219.1"/>
    <property type="molecule type" value="Genomic_DNA"/>
</dbReference>
<protein>
    <submittedName>
        <fullName evidence="1">NAD synthetase</fullName>
    </submittedName>
</protein>
<accession>W4VKC2</accession>
<keyword evidence="2" id="KW-1185">Reference proteome</keyword>
<gene>
    <name evidence="1" type="ORF">JCM21714_2274</name>
</gene>
<dbReference type="AlphaFoldDB" id="W4VKC2"/>
<proteinExistence type="predicted"/>
<dbReference type="eggNOG" id="COG0171">
    <property type="taxonomic scope" value="Bacteria"/>
</dbReference>
<organism evidence="1 2">
    <name type="scientific">Gracilibacillus boraciitolerans JCM 21714</name>
    <dbReference type="NCBI Taxonomy" id="1298598"/>
    <lineage>
        <taxon>Bacteria</taxon>
        <taxon>Bacillati</taxon>
        <taxon>Bacillota</taxon>
        <taxon>Bacilli</taxon>
        <taxon>Bacillales</taxon>
        <taxon>Bacillaceae</taxon>
        <taxon>Gracilibacillus</taxon>
    </lineage>
</organism>
<sequence>MRSLQKEIMETLKVQPSIDPQEEFRRSVEFIKAYLTKHAFLKSVVLGISGGAGLDSGWVYVSNCCK</sequence>
<dbReference type="InterPro" id="IPR014729">
    <property type="entry name" value="Rossmann-like_a/b/a_fold"/>
</dbReference>
<evidence type="ECO:0000313" key="2">
    <source>
        <dbReference type="Proteomes" id="UP000019102"/>
    </source>
</evidence>
<dbReference type="STRING" id="1298598.JCM21714_2274"/>
<dbReference type="Proteomes" id="UP000019102">
    <property type="component" value="Unassembled WGS sequence"/>
</dbReference>